<dbReference type="GO" id="GO:0005737">
    <property type="term" value="C:cytoplasm"/>
    <property type="evidence" value="ECO:0007669"/>
    <property type="project" value="UniProtKB-SubCell"/>
</dbReference>
<name>A0A381R206_9ZZZZ</name>
<accession>A0A381R206</accession>
<evidence type="ECO:0000259" key="8">
    <source>
        <dbReference type="Pfam" id="PF08245"/>
    </source>
</evidence>
<dbReference type="Gene3D" id="3.90.190.20">
    <property type="entry name" value="Mur ligase, C-terminal domain"/>
    <property type="match status" value="1"/>
</dbReference>
<evidence type="ECO:0000256" key="2">
    <source>
        <dbReference type="ARBA" id="ARBA00004752"/>
    </source>
</evidence>
<dbReference type="SUPFAM" id="SSF51984">
    <property type="entry name" value="MurCD N-terminal domain"/>
    <property type="match status" value="1"/>
</dbReference>
<proteinExistence type="inferred from homology"/>
<protein>
    <submittedName>
        <fullName evidence="9">Uncharacterized protein</fullName>
    </submittedName>
</protein>
<sequence length="437" mass="49198">MHLILGFGATGASYLRYLRKKNIPTLVMDSRDRPSGLSEFSSVKKENFYLGKFDLSVLDKVKTIFVSPGIEYENEVLVKARRLGVEILTDIEIFLKESKSKKILISGTNGKTTVVSMIGHVLRNIYRDKKIICCGNIGTPVLDTLIEEHSISVVEVSSFHLEHSRSLECEIGVLLNVEQDHLDRHVSFANYKKIKEKILLDCTIGLASKEDLGSMNSISNNLFTFEDLTTPLKKEIDRFFKDKWPYHETVNIKSVLSVVLALESIIKKKELDQFAFSKSDLMDISLEALLTFERLQHRYEILGIRHGLTYINDSKSTNISSLLTAVNSTERLYGKKKVVLICGGDSKNQDFSKIEKGALDSLKKILIYGKDKESIINEIGDKADCLLVEDLEDAVNKSRTVSIKGDVVLLSPSCASTDMFLDYKDRGDKFRELSGFS</sequence>
<dbReference type="PANTHER" id="PTHR43692:SF1">
    <property type="entry name" value="UDP-N-ACETYLMURAMOYLALANINE--D-GLUTAMATE LIGASE"/>
    <property type="match status" value="1"/>
</dbReference>
<dbReference type="NCBIfam" id="TIGR01087">
    <property type="entry name" value="murD"/>
    <property type="match status" value="1"/>
</dbReference>
<dbReference type="InterPro" id="IPR004101">
    <property type="entry name" value="Mur_ligase_C"/>
</dbReference>
<keyword evidence="4" id="KW-0436">Ligase</keyword>
<dbReference type="Pfam" id="PF21799">
    <property type="entry name" value="MurD-like_N"/>
    <property type="match status" value="1"/>
</dbReference>
<dbReference type="GO" id="GO:0005524">
    <property type="term" value="F:ATP binding"/>
    <property type="evidence" value="ECO:0007669"/>
    <property type="project" value="UniProtKB-KW"/>
</dbReference>
<comment type="pathway">
    <text evidence="2">Cell wall biogenesis; peptidoglycan biosynthesis.</text>
</comment>
<dbReference type="PANTHER" id="PTHR43692">
    <property type="entry name" value="UDP-N-ACETYLMURAMOYLALANINE--D-GLUTAMATE LIGASE"/>
    <property type="match status" value="1"/>
</dbReference>
<dbReference type="InterPro" id="IPR036565">
    <property type="entry name" value="Mur-like_cat_sf"/>
</dbReference>
<evidence type="ECO:0000256" key="5">
    <source>
        <dbReference type="ARBA" id="ARBA00022741"/>
    </source>
</evidence>
<dbReference type="HAMAP" id="MF_00639">
    <property type="entry name" value="MurD"/>
    <property type="match status" value="1"/>
</dbReference>
<organism evidence="9">
    <name type="scientific">marine metagenome</name>
    <dbReference type="NCBI Taxonomy" id="408172"/>
    <lineage>
        <taxon>unclassified sequences</taxon>
        <taxon>metagenomes</taxon>
        <taxon>ecological metagenomes</taxon>
    </lineage>
</organism>
<dbReference type="SUPFAM" id="SSF53623">
    <property type="entry name" value="MurD-like peptide ligases, catalytic domain"/>
    <property type="match status" value="1"/>
</dbReference>
<dbReference type="SUPFAM" id="SSF53244">
    <property type="entry name" value="MurD-like peptide ligases, peptide-binding domain"/>
    <property type="match status" value="1"/>
</dbReference>
<dbReference type="EMBL" id="UINC01001649">
    <property type="protein sequence ID" value="SUZ85761.1"/>
    <property type="molecule type" value="Genomic_DNA"/>
</dbReference>
<dbReference type="Gene3D" id="3.40.50.720">
    <property type="entry name" value="NAD(P)-binding Rossmann-like Domain"/>
    <property type="match status" value="1"/>
</dbReference>
<dbReference type="InterPro" id="IPR036615">
    <property type="entry name" value="Mur_ligase_C_dom_sf"/>
</dbReference>
<feature type="domain" description="Mur ligase central" evidence="8">
    <location>
        <begin position="105"/>
        <end position="201"/>
    </location>
</feature>
<evidence type="ECO:0000256" key="6">
    <source>
        <dbReference type="ARBA" id="ARBA00022840"/>
    </source>
</evidence>
<evidence type="ECO:0000259" key="7">
    <source>
        <dbReference type="Pfam" id="PF02875"/>
    </source>
</evidence>
<dbReference type="UniPathway" id="UPA00219"/>
<dbReference type="GO" id="GO:0009252">
    <property type="term" value="P:peptidoglycan biosynthetic process"/>
    <property type="evidence" value="ECO:0007669"/>
    <property type="project" value="UniProtKB-UniPathway"/>
</dbReference>
<dbReference type="Gene3D" id="3.40.1190.10">
    <property type="entry name" value="Mur-like, catalytic domain"/>
    <property type="match status" value="1"/>
</dbReference>
<evidence type="ECO:0000313" key="9">
    <source>
        <dbReference type="EMBL" id="SUZ85761.1"/>
    </source>
</evidence>
<reference evidence="9" key="1">
    <citation type="submission" date="2018-05" db="EMBL/GenBank/DDBJ databases">
        <authorList>
            <person name="Lanie J.A."/>
            <person name="Ng W.-L."/>
            <person name="Kazmierczak K.M."/>
            <person name="Andrzejewski T.M."/>
            <person name="Davidsen T.M."/>
            <person name="Wayne K.J."/>
            <person name="Tettelin H."/>
            <person name="Glass J.I."/>
            <person name="Rusch D."/>
            <person name="Podicherti R."/>
            <person name="Tsui H.-C.T."/>
            <person name="Winkler M.E."/>
        </authorList>
    </citation>
    <scope>NUCLEOTIDE SEQUENCE</scope>
</reference>
<dbReference type="Pfam" id="PF08245">
    <property type="entry name" value="Mur_ligase_M"/>
    <property type="match status" value="1"/>
</dbReference>
<dbReference type="InterPro" id="IPR005762">
    <property type="entry name" value="MurD"/>
</dbReference>
<evidence type="ECO:0000256" key="4">
    <source>
        <dbReference type="ARBA" id="ARBA00022598"/>
    </source>
</evidence>
<dbReference type="GO" id="GO:0008764">
    <property type="term" value="F:UDP-N-acetylmuramoylalanine-D-glutamate ligase activity"/>
    <property type="evidence" value="ECO:0007669"/>
    <property type="project" value="UniProtKB-EC"/>
</dbReference>
<feature type="domain" description="Mur ligase C-terminal" evidence="7">
    <location>
        <begin position="297"/>
        <end position="414"/>
    </location>
</feature>
<gene>
    <name evidence="9" type="ORF">METZ01_LOCUS38615</name>
</gene>
<comment type="subcellular location">
    <subcellularLocation>
        <location evidence="1">Cytoplasm</location>
    </subcellularLocation>
</comment>
<keyword evidence="3" id="KW-0963">Cytoplasm</keyword>
<dbReference type="AlphaFoldDB" id="A0A381R206"/>
<dbReference type="GO" id="GO:0051301">
    <property type="term" value="P:cell division"/>
    <property type="evidence" value="ECO:0007669"/>
    <property type="project" value="InterPro"/>
</dbReference>
<keyword evidence="6" id="KW-0067">ATP-binding</keyword>
<evidence type="ECO:0000256" key="3">
    <source>
        <dbReference type="ARBA" id="ARBA00022490"/>
    </source>
</evidence>
<keyword evidence="5" id="KW-0547">Nucleotide-binding</keyword>
<dbReference type="Pfam" id="PF02875">
    <property type="entry name" value="Mur_ligase_C"/>
    <property type="match status" value="1"/>
</dbReference>
<dbReference type="GO" id="GO:0008360">
    <property type="term" value="P:regulation of cell shape"/>
    <property type="evidence" value="ECO:0007669"/>
    <property type="project" value="InterPro"/>
</dbReference>
<dbReference type="InterPro" id="IPR013221">
    <property type="entry name" value="Mur_ligase_cen"/>
</dbReference>
<evidence type="ECO:0000256" key="1">
    <source>
        <dbReference type="ARBA" id="ARBA00004496"/>
    </source>
</evidence>